<organism evidence="2 3">
    <name type="scientific">Methanoliparum thermophilum</name>
    <dbReference type="NCBI Taxonomy" id="2491083"/>
    <lineage>
        <taxon>Archaea</taxon>
        <taxon>Methanobacteriati</taxon>
        <taxon>Methanobacteriota</taxon>
        <taxon>Candidatus Methanoliparia</taxon>
        <taxon>Candidatus Methanoliparales</taxon>
        <taxon>Candidatus Methanoliparaceae</taxon>
        <taxon>Candidatus Methanoliparum</taxon>
    </lineage>
</organism>
<sequence>MGMMVDPTNILPILPIALVISFASTLVVLSHYISKKHRYTMQSLEGSTFSKRIGGNHRCRV</sequence>
<gene>
    <name evidence="2" type="ORF">EF806_04405</name>
</gene>
<keyword evidence="1" id="KW-1133">Transmembrane helix</keyword>
<dbReference type="EMBL" id="RXIF01000006">
    <property type="protein sequence ID" value="RZN64583.1"/>
    <property type="molecule type" value="Genomic_DNA"/>
</dbReference>
<dbReference type="Proteomes" id="UP000317158">
    <property type="component" value="Unassembled WGS sequence"/>
</dbReference>
<evidence type="ECO:0000313" key="3">
    <source>
        <dbReference type="Proteomes" id="UP000317158"/>
    </source>
</evidence>
<feature type="transmembrane region" description="Helical" evidence="1">
    <location>
        <begin position="12"/>
        <end position="33"/>
    </location>
</feature>
<protein>
    <submittedName>
        <fullName evidence="2">Uncharacterized protein</fullName>
    </submittedName>
</protein>
<keyword evidence="1" id="KW-0472">Membrane</keyword>
<comment type="caution">
    <text evidence="2">The sequence shown here is derived from an EMBL/GenBank/DDBJ whole genome shotgun (WGS) entry which is preliminary data.</text>
</comment>
<dbReference type="AlphaFoldDB" id="A0A520KSJ9"/>
<name>A0A520KSJ9_METT2</name>
<evidence type="ECO:0000256" key="1">
    <source>
        <dbReference type="SAM" id="Phobius"/>
    </source>
</evidence>
<evidence type="ECO:0000313" key="2">
    <source>
        <dbReference type="EMBL" id="RZN64583.1"/>
    </source>
</evidence>
<proteinExistence type="predicted"/>
<reference evidence="2 3" key="1">
    <citation type="journal article" date="2019" name="Nat. Microbiol.">
        <title>Wide diversity of methane and short-chain alkane metabolisms in uncultured archaea.</title>
        <authorList>
            <person name="Borrel G."/>
            <person name="Adam P.S."/>
            <person name="McKay L.J."/>
            <person name="Chen L.X."/>
            <person name="Sierra-Garcia I.N."/>
            <person name="Sieber C.M."/>
            <person name="Letourneur Q."/>
            <person name="Ghozlane A."/>
            <person name="Andersen G.L."/>
            <person name="Li W.J."/>
            <person name="Hallam S.J."/>
            <person name="Muyzer G."/>
            <person name="de Oliveira V.M."/>
            <person name="Inskeep W.P."/>
            <person name="Banfield J.F."/>
            <person name="Gribaldo S."/>
        </authorList>
    </citation>
    <scope>NUCLEOTIDE SEQUENCE [LARGE SCALE GENOMIC DNA]</scope>
    <source>
        <strain evidence="2">NM1a</strain>
    </source>
</reference>
<accession>A0A520KSJ9</accession>
<keyword evidence="1" id="KW-0812">Transmembrane</keyword>